<organism evidence="3 4">
    <name type="scientific">Deinococcus piscis</name>
    <dbReference type="NCBI Taxonomy" id="394230"/>
    <lineage>
        <taxon>Bacteria</taxon>
        <taxon>Thermotogati</taxon>
        <taxon>Deinococcota</taxon>
        <taxon>Deinococci</taxon>
        <taxon>Deinococcales</taxon>
        <taxon>Deinococcaceae</taxon>
        <taxon>Deinococcus</taxon>
    </lineage>
</organism>
<name>A0ABQ3K680_9DEIO</name>
<dbReference type="Pfam" id="PF04434">
    <property type="entry name" value="SWIM"/>
    <property type="match status" value="1"/>
</dbReference>
<sequence>MSITPEAAAALAPDSASLKAAQKLATPGKWPTLSQVGGVLWGEAQGSGAHPYLVAADLRTSELATKCSCPSRKFPCKHALALLLLHASEAGDWKALAVPEELSKWLEGRQARAEKPKTEPKEADAAQHAKTWAKREKKMGAGLEALELWLTDLVREGLLAARGRPYSEWDAQAARLVDAQLPGVARLIRQIPGLLHEDSGEALTAHLGRLYLLTQAWQGREALSKGERADLLAVLGVPLDRAACQPAEGEEWLCVGSVMEEEGRLSVRRTWLLGRAGEVALLLDFFTKAAAQGQEFLPLHQLRGALAYAPAAFAQRAVFDLVEQLGPMPLPAHLALSLADLPAHWAAALALNPWLERTGVLLGPVYFAPGQLCSPEGSALPLADEIRGSYLWYLKAQANTELAYVFGEWNGETFYPLSLSPASEARP</sequence>
<keyword evidence="4" id="KW-1185">Reference proteome</keyword>
<comment type="caution">
    <text evidence="3">The sequence shown here is derived from an EMBL/GenBank/DDBJ whole genome shotgun (WGS) entry which is preliminary data.</text>
</comment>
<gene>
    <name evidence="3" type="ORF">GCM10017783_12400</name>
</gene>
<keyword evidence="1" id="KW-0863">Zinc-finger</keyword>
<dbReference type="RefSeq" id="WP_189642807.1">
    <property type="nucleotide sequence ID" value="NZ_BNAL01000012.1"/>
</dbReference>
<dbReference type="PROSITE" id="PS50966">
    <property type="entry name" value="ZF_SWIM"/>
    <property type="match status" value="1"/>
</dbReference>
<dbReference type="InterPro" id="IPR007527">
    <property type="entry name" value="Znf_SWIM"/>
</dbReference>
<accession>A0ABQ3K680</accession>
<dbReference type="Proteomes" id="UP000632154">
    <property type="component" value="Unassembled WGS sequence"/>
</dbReference>
<proteinExistence type="predicted"/>
<protein>
    <recommendedName>
        <fullName evidence="2">SWIM-type domain-containing protein</fullName>
    </recommendedName>
</protein>
<reference evidence="4" key="1">
    <citation type="journal article" date="2019" name="Int. J. Syst. Evol. Microbiol.">
        <title>The Global Catalogue of Microorganisms (GCM) 10K type strain sequencing project: providing services to taxonomists for standard genome sequencing and annotation.</title>
        <authorList>
            <consortium name="The Broad Institute Genomics Platform"/>
            <consortium name="The Broad Institute Genome Sequencing Center for Infectious Disease"/>
            <person name="Wu L."/>
            <person name="Ma J."/>
        </authorList>
    </citation>
    <scope>NUCLEOTIDE SEQUENCE [LARGE SCALE GENOMIC DNA]</scope>
    <source>
        <strain evidence="4">CGMCC 1.18439</strain>
    </source>
</reference>
<feature type="domain" description="SWIM-type" evidence="2">
    <location>
        <begin position="52"/>
        <end position="87"/>
    </location>
</feature>
<evidence type="ECO:0000313" key="3">
    <source>
        <dbReference type="EMBL" id="GHG01674.1"/>
    </source>
</evidence>
<keyword evidence="1" id="KW-0862">Zinc</keyword>
<dbReference type="EMBL" id="BNAL01000012">
    <property type="protein sequence ID" value="GHG01674.1"/>
    <property type="molecule type" value="Genomic_DNA"/>
</dbReference>
<evidence type="ECO:0000313" key="4">
    <source>
        <dbReference type="Proteomes" id="UP000632154"/>
    </source>
</evidence>
<keyword evidence="1" id="KW-0479">Metal-binding</keyword>
<evidence type="ECO:0000259" key="2">
    <source>
        <dbReference type="PROSITE" id="PS50966"/>
    </source>
</evidence>
<evidence type="ECO:0000256" key="1">
    <source>
        <dbReference type="PROSITE-ProRule" id="PRU00325"/>
    </source>
</evidence>